<feature type="transmembrane region" description="Helical" evidence="1">
    <location>
        <begin position="142"/>
        <end position="159"/>
    </location>
</feature>
<keyword evidence="3" id="KW-1185">Reference proteome</keyword>
<keyword evidence="1" id="KW-0472">Membrane</keyword>
<sequence>MKDLLEDLEMLFLLSFIDAPPSYVMTWLKNRGIGYKFSSERIEERIREDERTGTKEGIRSVLEETIKSLEFKLETFSNRVDNISEVYTITLLVAPVMLYAVGLFQPETVKVSLWVLLLLNGLLLVLFRDLHPRVFKLKTNSSSILGSIALSVVLSFIFLKIENLRVSLVAQILTSLPFAVSALRRWRRMESELRENHTILLKALTEPFHLFRAVPPGLLTAETYFGISRSLRLTLYLSSFWGIEEKSALLFTYEKIYNFYKKTTRKGFLNAAMNLLTIFLLGFASAIVKNILKTLPLDAMQQWVTIGDKSELFWTIDVYVMLASILYALGLSIISLGSLEMAPFWIPLVSTALLLGEVLGERLLVYG</sequence>
<organism evidence="2 3">
    <name type="scientific">Infirmifilum uzonense</name>
    <dbReference type="NCBI Taxonomy" id="1550241"/>
    <lineage>
        <taxon>Archaea</taxon>
        <taxon>Thermoproteota</taxon>
        <taxon>Thermoprotei</taxon>
        <taxon>Thermofilales</taxon>
        <taxon>Thermofilaceae</taxon>
        <taxon>Infirmifilum</taxon>
    </lineage>
</organism>
<feature type="transmembrane region" description="Helical" evidence="1">
    <location>
        <begin position="111"/>
        <end position="130"/>
    </location>
</feature>
<evidence type="ECO:0000256" key="1">
    <source>
        <dbReference type="SAM" id="Phobius"/>
    </source>
</evidence>
<dbReference type="PATRIC" id="fig|1550241.5.peg.1311"/>
<dbReference type="AlphaFoldDB" id="A0A0F7FI01"/>
<evidence type="ECO:0000313" key="3">
    <source>
        <dbReference type="Proteomes" id="UP000067434"/>
    </source>
</evidence>
<dbReference type="STRING" id="1550241.MA03_06310"/>
<proteinExistence type="predicted"/>
<feature type="transmembrane region" description="Helical" evidence="1">
    <location>
        <begin position="86"/>
        <end position="105"/>
    </location>
</feature>
<evidence type="ECO:0000313" key="2">
    <source>
        <dbReference type="EMBL" id="AKG38937.1"/>
    </source>
</evidence>
<name>A0A0F7FI01_9CREN</name>
<dbReference type="GeneID" id="25401827"/>
<dbReference type="RefSeq" id="WP_052884450.1">
    <property type="nucleotide sequence ID" value="NZ_CP009961.1"/>
</dbReference>
<keyword evidence="1" id="KW-0812">Transmembrane</keyword>
<keyword evidence="1" id="KW-1133">Transmembrane helix</keyword>
<accession>A0A0F7FI01</accession>
<dbReference type="Proteomes" id="UP000067434">
    <property type="component" value="Chromosome"/>
</dbReference>
<dbReference type="HOGENOM" id="CLU_753597_0_0_2"/>
<feature type="transmembrane region" description="Helical" evidence="1">
    <location>
        <begin position="344"/>
        <end position="365"/>
    </location>
</feature>
<feature type="transmembrane region" description="Helical" evidence="1">
    <location>
        <begin position="312"/>
        <end position="337"/>
    </location>
</feature>
<feature type="transmembrane region" description="Helical" evidence="1">
    <location>
        <begin position="268"/>
        <end position="292"/>
    </location>
</feature>
<dbReference type="KEGG" id="thf:MA03_06310"/>
<dbReference type="EMBL" id="CP009961">
    <property type="protein sequence ID" value="AKG38937.1"/>
    <property type="molecule type" value="Genomic_DNA"/>
</dbReference>
<protein>
    <submittedName>
        <fullName evidence="2">Uncharacterized protein</fullName>
    </submittedName>
</protein>
<reference evidence="2 3" key="1">
    <citation type="journal article" date="2015" name="Stand. Genomic Sci.">
        <title>Complete genome sequence of and proposal of Thermofilum uzonense sp. nov. a novel hyperthermophilic crenarchaeon and emended description of the genus Thermofilum.</title>
        <authorList>
            <person name="Toshchakov S.V."/>
            <person name="Korzhenkov A.A."/>
            <person name="Samarov N.I."/>
            <person name="Mazunin I.O."/>
            <person name="Mozhey O.I."/>
            <person name="Shmyr I.S."/>
            <person name="Derbikova K.S."/>
            <person name="Taranov E.A."/>
            <person name="Dominova I.N."/>
            <person name="Bonch-Osmolovskaya E.A."/>
            <person name="Patrushev M.V."/>
            <person name="Podosokorskaya O.A."/>
            <person name="Kublanov I.V."/>
        </authorList>
    </citation>
    <scope>NUCLEOTIDE SEQUENCE [LARGE SCALE GENOMIC DNA]</scope>
    <source>
        <strain evidence="2 3">1807-2</strain>
    </source>
</reference>
<dbReference type="OrthoDB" id="386998at2157"/>
<gene>
    <name evidence="2" type="ORF">MA03_06310</name>
</gene>